<protein>
    <submittedName>
        <fullName evidence="6">Tyrosinase co-factor MelC1</fullName>
    </submittedName>
</protein>
<dbReference type="Pfam" id="PF06236">
    <property type="entry name" value="MelC1"/>
    <property type="match status" value="1"/>
</dbReference>
<evidence type="ECO:0000313" key="6">
    <source>
        <dbReference type="EMBL" id="SDN52982.1"/>
    </source>
</evidence>
<dbReference type="GO" id="GO:0005507">
    <property type="term" value="F:copper ion binding"/>
    <property type="evidence" value="ECO:0007669"/>
    <property type="project" value="InterPro"/>
</dbReference>
<feature type="signal peptide" evidence="5">
    <location>
        <begin position="1"/>
        <end position="28"/>
    </location>
</feature>
<keyword evidence="7" id="KW-1185">Reference proteome</keyword>
<reference evidence="7" key="1">
    <citation type="submission" date="2016-10" db="EMBL/GenBank/DDBJ databases">
        <authorList>
            <person name="Varghese N."/>
            <person name="Submissions S."/>
        </authorList>
    </citation>
    <scope>NUCLEOTIDE SEQUENCE [LARGE SCALE GENOMIC DNA]</scope>
    <source>
        <strain evidence="7">CGMCC 4.7042</strain>
    </source>
</reference>
<evidence type="ECO:0000313" key="7">
    <source>
        <dbReference type="Proteomes" id="UP000199063"/>
    </source>
</evidence>
<dbReference type="InterPro" id="IPR006311">
    <property type="entry name" value="TAT_signal"/>
</dbReference>
<dbReference type="AlphaFoldDB" id="A0A1H0C549"/>
<dbReference type="STRING" id="1196353.SAMN05444921_12925"/>
<dbReference type="InterPro" id="IPR010928">
    <property type="entry name" value="MelC1"/>
</dbReference>
<feature type="chain" id="PRO_5011719001" evidence="5">
    <location>
        <begin position="29"/>
        <end position="135"/>
    </location>
</feature>
<dbReference type="EMBL" id="FNHI01000029">
    <property type="protein sequence ID" value="SDN52982.1"/>
    <property type="molecule type" value="Genomic_DNA"/>
</dbReference>
<comment type="similarity">
    <text evidence="1">Belongs to the melC1 family.</text>
</comment>
<organism evidence="6 7">
    <name type="scientific">Streptomyces wuyuanensis</name>
    <dbReference type="NCBI Taxonomy" id="1196353"/>
    <lineage>
        <taxon>Bacteria</taxon>
        <taxon>Bacillati</taxon>
        <taxon>Actinomycetota</taxon>
        <taxon>Actinomycetes</taxon>
        <taxon>Kitasatosporales</taxon>
        <taxon>Streptomycetaceae</taxon>
        <taxon>Streptomyces</taxon>
    </lineage>
</organism>
<name>A0A1H0C549_9ACTN</name>
<evidence type="ECO:0000256" key="1">
    <source>
        <dbReference type="ARBA" id="ARBA00009871"/>
    </source>
</evidence>
<proteinExistence type="inferred from homology"/>
<dbReference type="RefSeq" id="WP_093661310.1">
    <property type="nucleotide sequence ID" value="NZ_FNHI01000029.1"/>
</dbReference>
<dbReference type="GeneID" id="40833692"/>
<dbReference type="GO" id="GO:0042438">
    <property type="term" value="P:melanin biosynthetic process"/>
    <property type="evidence" value="ECO:0007669"/>
    <property type="project" value="InterPro"/>
</dbReference>
<dbReference type="Gene3D" id="3.30.1880.10">
    <property type="entry name" value="protein ne1242 domain like"/>
    <property type="match status" value="1"/>
</dbReference>
<dbReference type="NCBIfam" id="NF047833">
    <property type="entry name" value="TyroCdyMelC1"/>
    <property type="match status" value="1"/>
</dbReference>
<dbReference type="Proteomes" id="UP000199063">
    <property type="component" value="Unassembled WGS sequence"/>
</dbReference>
<evidence type="ECO:0000256" key="2">
    <source>
        <dbReference type="ARBA" id="ARBA00022729"/>
    </source>
</evidence>
<feature type="region of interest" description="Disordered" evidence="4">
    <location>
        <begin position="57"/>
        <end position="80"/>
    </location>
</feature>
<evidence type="ECO:0000256" key="4">
    <source>
        <dbReference type="SAM" id="MobiDB-lite"/>
    </source>
</evidence>
<accession>A0A1H0C549</accession>
<evidence type="ECO:0000256" key="3">
    <source>
        <dbReference type="ARBA" id="ARBA00023008"/>
    </source>
</evidence>
<gene>
    <name evidence="6" type="ORF">SAMN05444921_12925</name>
</gene>
<dbReference type="PROSITE" id="PS51318">
    <property type="entry name" value="TAT"/>
    <property type="match status" value="1"/>
</dbReference>
<keyword evidence="3" id="KW-0186">Copper</keyword>
<keyword evidence="2 5" id="KW-0732">Signal</keyword>
<evidence type="ECO:0000256" key="5">
    <source>
        <dbReference type="SAM" id="SignalP"/>
    </source>
</evidence>
<sequence>MSGITRRQALGVAAGTAAGLAAAGAAHAAVRTAGPRAHGAQGTASVPGSFDEVYKGRRIQGGPMHDGGHGGGHHGGHGAGYAVRIDGEELHVMRNADGTWISVINHYEPRATPRALARAAVTELQGAALVPLALG</sequence>
<dbReference type="InterPro" id="IPR023199">
    <property type="entry name" value="GriE/MELC1_sf"/>
</dbReference>